<sequence length="205" mass="21861">MTIAIIGTGSIGSAIANDLANSNEEILLVNTHQEKAEQLAQTLGNNFSAVTADVALQKADILILSIWFAEQMQFINNNFKALADKIIIDPSNPIAFDENGNVYKNLPDKTAAGEILQQLLPISASYVKAFGTLQASSLSDSAHLDPKAILYYYSAKAEAKNSIEVLINAAGFKAEAVELADGKTLDLEVGGRLHELGGLGKVPFE</sequence>
<dbReference type="InterPro" id="IPR036291">
    <property type="entry name" value="NAD(P)-bd_dom_sf"/>
</dbReference>
<keyword evidence="4" id="KW-1185">Reference proteome</keyword>
<dbReference type="OrthoDB" id="9786864at2"/>
<evidence type="ECO:0000313" key="4">
    <source>
        <dbReference type="Proteomes" id="UP000030643"/>
    </source>
</evidence>
<dbReference type="PANTHER" id="PTHR14239">
    <property type="entry name" value="DUDULIN-RELATED"/>
    <property type="match status" value="1"/>
</dbReference>
<organism evidence="3 4">
    <name type="scientific">Weissella oryzae (strain DSM 25784 / JCM 18191 / LMG 30913 / SG25)</name>
    <dbReference type="NCBI Taxonomy" id="1329250"/>
    <lineage>
        <taxon>Bacteria</taxon>
        <taxon>Bacillati</taxon>
        <taxon>Bacillota</taxon>
        <taxon>Bacilli</taxon>
        <taxon>Lactobacillales</taxon>
        <taxon>Lactobacillaceae</taxon>
        <taxon>Weissella</taxon>
    </lineage>
</organism>
<protein>
    <submittedName>
        <fullName evidence="3">Putative nucleotide-binding protein</fullName>
    </submittedName>
</protein>
<dbReference type="EMBL" id="DF820499">
    <property type="protein sequence ID" value="GAK31801.1"/>
    <property type="molecule type" value="Genomic_DNA"/>
</dbReference>
<dbReference type="eggNOG" id="COG2085">
    <property type="taxonomic scope" value="Bacteria"/>
</dbReference>
<dbReference type="Pfam" id="PF03807">
    <property type="entry name" value="F420_oxidored"/>
    <property type="match status" value="1"/>
</dbReference>
<gene>
    <name evidence="3" type="ORF">WOSG25_160160</name>
</gene>
<dbReference type="InterPro" id="IPR028939">
    <property type="entry name" value="P5C_Rdtase_cat_N"/>
</dbReference>
<evidence type="ECO:0000313" key="3">
    <source>
        <dbReference type="EMBL" id="GAK31801.1"/>
    </source>
</evidence>
<dbReference type="SUPFAM" id="SSF51735">
    <property type="entry name" value="NAD(P)-binding Rossmann-fold domains"/>
    <property type="match status" value="1"/>
</dbReference>
<name>A0A069D354_WEIOS</name>
<dbReference type="Proteomes" id="UP000030643">
    <property type="component" value="Unassembled WGS sequence"/>
</dbReference>
<reference evidence="4" key="1">
    <citation type="journal article" date="2014" name="Genome Announc.">
        <title>Draft genome sequence of Weissella oryzae SG25T, isolated from fermented rice grains.</title>
        <authorList>
            <person name="Tanizawa Y."/>
            <person name="Fujisawa T."/>
            <person name="Mochizuki T."/>
            <person name="Kaminuma E."/>
            <person name="Suzuki Y."/>
            <person name="Nakamura Y."/>
            <person name="Tohno M."/>
        </authorList>
    </citation>
    <scope>NUCLEOTIDE SEQUENCE [LARGE SCALE GENOMIC DNA]</scope>
    <source>
        <strain evidence="4">DSM 25784 / JCM 18191 / LMG 30913 / SG25</strain>
    </source>
</reference>
<accession>A0A069D354</accession>
<evidence type="ECO:0000256" key="1">
    <source>
        <dbReference type="ARBA" id="ARBA00023002"/>
    </source>
</evidence>
<feature type="domain" description="Pyrroline-5-carboxylate reductase catalytic N-terminal" evidence="2">
    <location>
        <begin position="2"/>
        <end position="93"/>
    </location>
</feature>
<dbReference type="AlphaFoldDB" id="A0A069D354"/>
<dbReference type="GO" id="GO:0016491">
    <property type="term" value="F:oxidoreductase activity"/>
    <property type="evidence" value="ECO:0007669"/>
    <property type="project" value="UniProtKB-KW"/>
</dbReference>
<dbReference type="Gene3D" id="3.40.50.720">
    <property type="entry name" value="NAD(P)-binding Rossmann-like Domain"/>
    <property type="match status" value="1"/>
</dbReference>
<keyword evidence="1" id="KW-0560">Oxidoreductase</keyword>
<proteinExistence type="predicted"/>
<evidence type="ECO:0000259" key="2">
    <source>
        <dbReference type="Pfam" id="PF03807"/>
    </source>
</evidence>
<dbReference type="InterPro" id="IPR051267">
    <property type="entry name" value="STEAP_metalloreductase"/>
</dbReference>